<evidence type="ECO:0000256" key="2">
    <source>
        <dbReference type="ARBA" id="ARBA00022679"/>
    </source>
</evidence>
<feature type="binding site" evidence="4">
    <location>
        <position position="297"/>
    </location>
    <ligand>
        <name>S-adenosyl-L-methionine</name>
        <dbReference type="ChEBI" id="CHEBI:59789"/>
    </ligand>
</feature>
<evidence type="ECO:0000313" key="6">
    <source>
        <dbReference type="EMBL" id="QXQ15763.1"/>
    </source>
</evidence>
<feature type="domain" description="TRAM" evidence="5">
    <location>
        <begin position="1"/>
        <end position="51"/>
    </location>
</feature>
<dbReference type="Pfam" id="PF01938">
    <property type="entry name" value="TRAM"/>
    <property type="match status" value="1"/>
</dbReference>
<keyword evidence="3 4" id="KW-0949">S-adenosyl-L-methionine</keyword>
<keyword evidence="7" id="KW-1185">Reference proteome</keyword>
<evidence type="ECO:0000259" key="5">
    <source>
        <dbReference type="PROSITE" id="PS50926"/>
    </source>
</evidence>
<evidence type="ECO:0000256" key="4">
    <source>
        <dbReference type="PROSITE-ProRule" id="PRU01024"/>
    </source>
</evidence>
<dbReference type="PROSITE" id="PS50926">
    <property type="entry name" value="TRAM"/>
    <property type="match status" value="1"/>
</dbReference>
<dbReference type="InterPro" id="IPR002792">
    <property type="entry name" value="TRAM_dom"/>
</dbReference>
<dbReference type="InterPro" id="IPR010280">
    <property type="entry name" value="U5_MeTrfase_fam"/>
</dbReference>
<feature type="binding site" evidence="4">
    <location>
        <position position="339"/>
    </location>
    <ligand>
        <name>S-adenosyl-L-methionine</name>
        <dbReference type="ChEBI" id="CHEBI:59789"/>
    </ligand>
</feature>
<reference evidence="6" key="1">
    <citation type="submission" date="2021-07" db="EMBL/GenBank/DDBJ databases">
        <title>Candidatus Kaistella beijingensis sp. nov. isolated from a municipal wastewater treatment plant is involved in sludge foaming.</title>
        <authorList>
            <person name="Song Y."/>
            <person name="Liu S.-J."/>
        </authorList>
    </citation>
    <scope>NUCLEOTIDE SEQUENCE</scope>
    <source>
        <strain evidence="6">DSM 43998</strain>
    </source>
</reference>
<dbReference type="PANTHER" id="PTHR11061">
    <property type="entry name" value="RNA M5U METHYLTRANSFERASE"/>
    <property type="match status" value="1"/>
</dbReference>
<comment type="similarity">
    <text evidence="4">Belongs to the class I-like SAM-binding methyltransferase superfamily. RNA M5U methyltransferase family.</text>
</comment>
<gene>
    <name evidence="6" type="ORF">KV203_07730</name>
</gene>
<keyword evidence="1 4" id="KW-0489">Methyltransferase</keyword>
<dbReference type="Pfam" id="PF05958">
    <property type="entry name" value="tRNA_U5-meth_tr"/>
    <property type="match status" value="1"/>
</dbReference>
<accession>A0ABX8SD86</accession>
<name>A0ABX8SD86_9ACTN</name>
<feature type="binding site" evidence="4">
    <location>
        <position position="244"/>
    </location>
    <ligand>
        <name>S-adenosyl-L-methionine</name>
        <dbReference type="ChEBI" id="CHEBI:59789"/>
    </ligand>
</feature>
<organism evidence="6 7">
    <name type="scientific">Skermania pinensis</name>
    <dbReference type="NCBI Taxonomy" id="39122"/>
    <lineage>
        <taxon>Bacteria</taxon>
        <taxon>Bacillati</taxon>
        <taxon>Actinomycetota</taxon>
        <taxon>Actinomycetes</taxon>
        <taxon>Mycobacteriales</taxon>
        <taxon>Gordoniaceae</taxon>
        <taxon>Skermania</taxon>
    </lineage>
</organism>
<evidence type="ECO:0000256" key="3">
    <source>
        <dbReference type="ARBA" id="ARBA00022691"/>
    </source>
</evidence>
<evidence type="ECO:0000313" key="7">
    <source>
        <dbReference type="Proteomes" id="UP000887023"/>
    </source>
</evidence>
<protein>
    <submittedName>
        <fullName evidence="6">TRAM domain-containing protein</fullName>
    </submittedName>
</protein>
<dbReference type="Proteomes" id="UP000887023">
    <property type="component" value="Chromosome"/>
</dbReference>
<dbReference type="PANTHER" id="PTHR11061:SF30">
    <property type="entry name" value="TRNA (URACIL(54)-C(5))-METHYLTRANSFERASE"/>
    <property type="match status" value="1"/>
</dbReference>
<dbReference type="PROSITE" id="PS51687">
    <property type="entry name" value="SAM_MT_RNA_M5U"/>
    <property type="match status" value="1"/>
</dbReference>
<sequence>MVLGGPAHGGSCVGRWDGRAVFVRHGLPGERVRARITEDRGGRFCHADAVEILDPSPDRVPAVCPDAGPGGAGCCDLSHAALPAQRVLKATVVAEQLRRIAHVSPTVTVEPLAGSATGWRTRLRLAVDGAGRAGIRRYHSTTLATGLRCPQPVSGLLTDLSERRWQPHAELVVVRDGAGTRHLVELAPAPVSRTGRRSPGRRGATSRRAAAGAVRAERVLAGSGRVHEHVAGRSWEFAATGFWQAHQEAAQRYSDLIGEWADLGPGATAWDLYSGVGVFAARLAEQVGMSGTVVAVDSAESAVAAGAAALADLGQLRFVAGRADRRLAELPDPDVVVLDPPRSGAGADVVAAIAARRPARIVHVGCDPAAFARDVADYRSAGYELDLLRAYDAFPLTHHVEVIGRFRPVS</sequence>
<dbReference type="EMBL" id="CP079105">
    <property type="protein sequence ID" value="QXQ15763.1"/>
    <property type="molecule type" value="Genomic_DNA"/>
</dbReference>
<proteinExistence type="inferred from homology"/>
<feature type="active site" description="Nucleophile" evidence="4">
    <location>
        <position position="366"/>
    </location>
</feature>
<feature type="binding site" evidence="4">
    <location>
        <position position="273"/>
    </location>
    <ligand>
        <name>S-adenosyl-L-methionine</name>
        <dbReference type="ChEBI" id="CHEBI:59789"/>
    </ligand>
</feature>
<evidence type="ECO:0000256" key="1">
    <source>
        <dbReference type="ARBA" id="ARBA00022603"/>
    </source>
</evidence>
<keyword evidence="2 4" id="KW-0808">Transferase</keyword>